<protein>
    <submittedName>
        <fullName evidence="2">Uncharacterized protein</fullName>
    </submittedName>
</protein>
<dbReference type="AlphaFoldDB" id="A0A174DZV8"/>
<evidence type="ECO:0000313" key="2">
    <source>
        <dbReference type="EMBL" id="CUO30757.1"/>
    </source>
</evidence>
<reference evidence="2 4" key="1">
    <citation type="submission" date="2015-09" db="EMBL/GenBank/DDBJ databases">
        <authorList>
            <consortium name="Pathogen Informatics"/>
        </authorList>
    </citation>
    <scope>NUCLEOTIDE SEQUENCE [LARGE SCALE GENOMIC DNA]</scope>
    <source>
        <strain evidence="2 4">2789STDY5834841</strain>
    </source>
</reference>
<feature type="transmembrane region" description="Helical" evidence="1">
    <location>
        <begin position="134"/>
        <end position="156"/>
    </location>
</feature>
<keyword evidence="1" id="KW-0812">Transmembrane</keyword>
<dbReference type="Proteomes" id="UP000292665">
    <property type="component" value="Unassembled WGS sequence"/>
</dbReference>
<dbReference type="EMBL" id="CYZO01000031">
    <property type="protein sequence ID" value="CUO30757.1"/>
    <property type="molecule type" value="Genomic_DNA"/>
</dbReference>
<dbReference type="Proteomes" id="UP000095787">
    <property type="component" value="Unassembled WGS sequence"/>
</dbReference>
<dbReference type="EMBL" id="RCYR01000025">
    <property type="protein sequence ID" value="RYS78321.1"/>
    <property type="molecule type" value="Genomic_DNA"/>
</dbReference>
<evidence type="ECO:0000313" key="5">
    <source>
        <dbReference type="Proteomes" id="UP000292665"/>
    </source>
</evidence>
<evidence type="ECO:0000256" key="1">
    <source>
        <dbReference type="SAM" id="Phobius"/>
    </source>
</evidence>
<feature type="transmembrane region" description="Helical" evidence="1">
    <location>
        <begin position="108"/>
        <end position="128"/>
    </location>
</feature>
<gene>
    <name evidence="3" type="ORF">EAI93_11255</name>
    <name evidence="2" type="ORF">ERS852456_02185</name>
</gene>
<accession>A0A174DZV8</accession>
<sequence length="177" mass="19938">MHVKAKTMAFSGLLLALTVIFMVLGSVIETSTLFLLAAASFFVGIIIREFGLRIGAAFYAAGVILGFITAPNKFYVFTFAAMGLYIWGREAAWRWIVRHVREEKSRTAFLLFKYGIFNLVYIPIVVIFREMLFAKAVSTPILVGVMIAGQIGILIYDKAYDYVQVRLWGKMRGRVMS</sequence>
<reference evidence="3 5" key="2">
    <citation type="journal article" date="2019" name="Science, e1252229">
        <title>Invertible promoters mediate bacterial phase variation, antibiotic resistance, and host adaptation in the gut.</title>
        <authorList>
            <person name="Jiang X."/>
            <person name="Hall A.B."/>
            <person name="Arthur T.D."/>
            <person name="Plichta D.R."/>
            <person name="Covington C.T."/>
            <person name="Poyet M."/>
            <person name="Crothers J."/>
            <person name="Moses P.L."/>
            <person name="Tolonen A.C."/>
            <person name="Vlamakis H."/>
            <person name="Alm E.J."/>
            <person name="Xavier R.J."/>
        </authorList>
    </citation>
    <scope>NUCLEOTIDE SEQUENCE [LARGE SCALE GENOMIC DNA]</scope>
    <source>
        <strain evidence="3">Aa_0143</strain>
        <strain evidence="5">aa_0143</strain>
    </source>
</reference>
<proteinExistence type="predicted"/>
<feature type="transmembrane region" description="Helical" evidence="1">
    <location>
        <begin position="50"/>
        <end position="68"/>
    </location>
</feature>
<keyword evidence="1" id="KW-0472">Membrane</keyword>
<feature type="transmembrane region" description="Helical" evidence="1">
    <location>
        <begin position="12"/>
        <end position="38"/>
    </location>
</feature>
<dbReference type="GeneID" id="97329902"/>
<evidence type="ECO:0000313" key="3">
    <source>
        <dbReference type="EMBL" id="RYS78321.1"/>
    </source>
</evidence>
<keyword evidence="1" id="KW-1133">Transmembrane helix</keyword>
<organism evidence="2 4">
    <name type="scientific">[Ruminococcus] torques</name>
    <dbReference type="NCBI Taxonomy" id="33039"/>
    <lineage>
        <taxon>Bacteria</taxon>
        <taxon>Bacillati</taxon>
        <taxon>Bacillota</taxon>
        <taxon>Clostridia</taxon>
        <taxon>Lachnospirales</taxon>
        <taxon>Lachnospiraceae</taxon>
        <taxon>Mediterraneibacter</taxon>
    </lineage>
</organism>
<dbReference type="RefSeq" id="WP_004846117.1">
    <property type="nucleotide sequence ID" value="NZ_AP028249.1"/>
</dbReference>
<name>A0A174DZV8_9FIRM</name>
<evidence type="ECO:0000313" key="4">
    <source>
        <dbReference type="Proteomes" id="UP000095787"/>
    </source>
</evidence>